<reference evidence="3 4" key="1">
    <citation type="submission" date="2020-08" db="EMBL/GenBank/DDBJ databases">
        <title>Plant Genome Project.</title>
        <authorList>
            <person name="Zhang R.-G."/>
        </authorList>
    </citation>
    <scope>NUCLEOTIDE SEQUENCE [LARGE SCALE GENOMIC DNA]</scope>
    <source>
        <tissue evidence="3">Rhizome</tissue>
    </source>
</reference>
<accession>A0A8J5FL11</accession>
<dbReference type="InterPro" id="IPR029962">
    <property type="entry name" value="TBL"/>
</dbReference>
<organism evidence="3 4">
    <name type="scientific">Zingiber officinale</name>
    <name type="common">Ginger</name>
    <name type="synonym">Amomum zingiber</name>
    <dbReference type="NCBI Taxonomy" id="94328"/>
    <lineage>
        <taxon>Eukaryota</taxon>
        <taxon>Viridiplantae</taxon>
        <taxon>Streptophyta</taxon>
        <taxon>Embryophyta</taxon>
        <taxon>Tracheophyta</taxon>
        <taxon>Spermatophyta</taxon>
        <taxon>Magnoliopsida</taxon>
        <taxon>Liliopsida</taxon>
        <taxon>Zingiberales</taxon>
        <taxon>Zingiberaceae</taxon>
        <taxon>Zingiber</taxon>
    </lineage>
</organism>
<proteinExistence type="inferred from homology"/>
<dbReference type="InterPro" id="IPR026057">
    <property type="entry name" value="TBL_C"/>
</dbReference>
<comment type="caution">
    <text evidence="3">The sequence shown here is derived from an EMBL/GenBank/DDBJ whole genome shotgun (WGS) entry which is preliminary data.</text>
</comment>
<dbReference type="PANTHER" id="PTHR32285:SF62">
    <property type="entry name" value="PROTEIN TRICHOME BIREFRINGENCE-LIKE 33"/>
    <property type="match status" value="1"/>
</dbReference>
<keyword evidence="4" id="KW-1185">Reference proteome</keyword>
<dbReference type="EMBL" id="JACMSC010000013">
    <property type="protein sequence ID" value="KAG6491578.1"/>
    <property type="molecule type" value="Genomic_DNA"/>
</dbReference>
<evidence type="ECO:0000256" key="1">
    <source>
        <dbReference type="ARBA" id="ARBA00007727"/>
    </source>
</evidence>
<evidence type="ECO:0000313" key="4">
    <source>
        <dbReference type="Proteomes" id="UP000734854"/>
    </source>
</evidence>
<dbReference type="Proteomes" id="UP000734854">
    <property type="component" value="Unassembled WGS sequence"/>
</dbReference>
<evidence type="ECO:0000313" key="3">
    <source>
        <dbReference type="EMBL" id="KAG6491578.1"/>
    </source>
</evidence>
<dbReference type="GO" id="GO:0016413">
    <property type="term" value="F:O-acetyltransferase activity"/>
    <property type="evidence" value="ECO:0007669"/>
    <property type="project" value="InterPro"/>
</dbReference>
<comment type="similarity">
    <text evidence="1">Belongs to the PC-esterase family. TBL subfamily.</text>
</comment>
<protein>
    <recommendedName>
        <fullName evidence="2">Trichome birefringence-like C-terminal domain-containing protein</fullName>
    </recommendedName>
</protein>
<feature type="domain" description="Trichome birefringence-like C-terminal" evidence="2">
    <location>
        <begin position="26"/>
        <end position="89"/>
    </location>
</feature>
<dbReference type="AlphaFoldDB" id="A0A8J5FL11"/>
<evidence type="ECO:0000259" key="2">
    <source>
        <dbReference type="Pfam" id="PF13839"/>
    </source>
</evidence>
<sequence>MLYVGDQGPVAPGGSMSKSKMRVVGELGRITLLNIMQLSEYRKDAHTQIYKKQWSLLTAEQLANLRSYADCVHWCLLSLPDTWNKLLYAKLFLPD</sequence>
<dbReference type="PANTHER" id="PTHR32285">
    <property type="entry name" value="PROTEIN TRICHOME BIREFRINGENCE-LIKE 9-RELATED"/>
    <property type="match status" value="1"/>
</dbReference>
<dbReference type="Pfam" id="PF13839">
    <property type="entry name" value="PC-Esterase"/>
    <property type="match status" value="1"/>
</dbReference>
<name>A0A8J5FL11_ZINOF</name>
<gene>
    <name evidence="3" type="ORF">ZIOFF_046510</name>
</gene>
<dbReference type="GO" id="GO:0005794">
    <property type="term" value="C:Golgi apparatus"/>
    <property type="evidence" value="ECO:0007669"/>
    <property type="project" value="TreeGrafter"/>
</dbReference>